<accession>A0A4R7QC49</accession>
<evidence type="ECO:0000256" key="1">
    <source>
        <dbReference type="SAM" id="Phobius"/>
    </source>
</evidence>
<protein>
    <submittedName>
        <fullName evidence="2">Uncharacterized protein</fullName>
    </submittedName>
</protein>
<evidence type="ECO:0000313" key="2">
    <source>
        <dbReference type="EMBL" id="TDU44551.1"/>
    </source>
</evidence>
<reference evidence="2 3" key="1">
    <citation type="submission" date="2019-03" db="EMBL/GenBank/DDBJ databases">
        <title>Genomic Encyclopedia of Archaeal and Bacterial Type Strains, Phase II (KMG-II): from individual species to whole genera.</title>
        <authorList>
            <person name="Goeker M."/>
        </authorList>
    </citation>
    <scope>NUCLEOTIDE SEQUENCE [LARGE SCALE GENOMIC DNA]</scope>
    <source>
        <strain evidence="2 3">DSM 28135</strain>
    </source>
</reference>
<keyword evidence="3" id="KW-1185">Reference proteome</keyword>
<organism evidence="2 3">
    <name type="scientific">Gelidibacter sediminis</name>
    <dbReference type="NCBI Taxonomy" id="1608710"/>
    <lineage>
        <taxon>Bacteria</taxon>
        <taxon>Pseudomonadati</taxon>
        <taxon>Bacteroidota</taxon>
        <taxon>Flavobacteriia</taxon>
        <taxon>Flavobacteriales</taxon>
        <taxon>Flavobacteriaceae</taxon>
        <taxon>Gelidibacter</taxon>
    </lineage>
</organism>
<proteinExistence type="predicted"/>
<dbReference type="AlphaFoldDB" id="A0A4R7QC49"/>
<keyword evidence="1" id="KW-1133">Transmembrane helix</keyword>
<name>A0A4R7QC49_9FLAO</name>
<keyword evidence="1" id="KW-0812">Transmembrane</keyword>
<feature type="transmembrane region" description="Helical" evidence="1">
    <location>
        <begin position="21"/>
        <end position="37"/>
    </location>
</feature>
<comment type="caution">
    <text evidence="2">The sequence shown here is derived from an EMBL/GenBank/DDBJ whole genome shotgun (WGS) entry which is preliminary data.</text>
</comment>
<dbReference type="Proteomes" id="UP000294689">
    <property type="component" value="Unassembled WGS sequence"/>
</dbReference>
<dbReference type="EMBL" id="SOBW01000001">
    <property type="protein sequence ID" value="TDU44551.1"/>
    <property type="molecule type" value="Genomic_DNA"/>
</dbReference>
<sequence>MTKPTNDKKINELIKIKVNNNIIKLIFSIILVSVFIGCGNQEKKEQNETIERVPIIFEPTFYYPKTYDNHWRMNKPNLEKSEGWIKANCDQTLENKDSLRVKIKWQFLKHKNWGTYEGKLIGIDLNTDEEIRFDFKCYEPDFSKGKWLNNE</sequence>
<gene>
    <name evidence="2" type="ORF">BXY82_0002</name>
</gene>
<evidence type="ECO:0000313" key="3">
    <source>
        <dbReference type="Proteomes" id="UP000294689"/>
    </source>
</evidence>
<keyword evidence="1" id="KW-0472">Membrane</keyword>